<dbReference type="EMBL" id="CP120627">
    <property type="protein sequence ID" value="WEW56949.1"/>
    <property type="molecule type" value="Genomic_DNA"/>
</dbReference>
<feature type="compositionally biased region" description="Basic and acidic residues" evidence="1">
    <location>
        <begin position="136"/>
        <end position="152"/>
    </location>
</feature>
<protein>
    <submittedName>
        <fullName evidence="2">Uncharacterized protein</fullName>
    </submittedName>
</protein>
<keyword evidence="3" id="KW-1185">Reference proteome</keyword>
<feature type="region of interest" description="Disordered" evidence="1">
    <location>
        <begin position="125"/>
        <end position="152"/>
    </location>
</feature>
<proteinExistence type="predicted"/>
<organism evidence="2 3">
    <name type="scientific">Emydomyces testavorans</name>
    <dbReference type="NCBI Taxonomy" id="2070801"/>
    <lineage>
        <taxon>Eukaryota</taxon>
        <taxon>Fungi</taxon>
        <taxon>Dikarya</taxon>
        <taxon>Ascomycota</taxon>
        <taxon>Pezizomycotina</taxon>
        <taxon>Eurotiomycetes</taxon>
        <taxon>Eurotiomycetidae</taxon>
        <taxon>Onygenales</taxon>
        <taxon>Nannizziopsiaceae</taxon>
        <taxon>Emydomyces</taxon>
    </lineage>
</organism>
<evidence type="ECO:0000313" key="3">
    <source>
        <dbReference type="Proteomes" id="UP001219355"/>
    </source>
</evidence>
<evidence type="ECO:0000313" key="2">
    <source>
        <dbReference type="EMBL" id="WEW56949.1"/>
    </source>
</evidence>
<gene>
    <name evidence="2" type="ORF">PRK78_002408</name>
</gene>
<name>A0AAF0DE90_9EURO</name>
<sequence length="219" mass="25390">MLWDTNTGTFPLFAVQVGFSQASDNLETKVKDLVQKTTVRVALMIDIKEKPMYKNPFRKQKNIDLYRSERNSQPAGFETLLHRSCEGCPLFSPVFMYGLQWTGEFSASVQVFAKDLTTGKPVNKTERISFFGPPKPQKEERRRKEGERSEQKLIYEESPNLNTKLSDFVPLSDEIYKQDLILKWNVLRRHLGLARKQLARERYLAAIEKLEKDGMRVSP</sequence>
<evidence type="ECO:0000256" key="1">
    <source>
        <dbReference type="SAM" id="MobiDB-lite"/>
    </source>
</evidence>
<dbReference type="Proteomes" id="UP001219355">
    <property type="component" value="Chromosome 1"/>
</dbReference>
<accession>A0AAF0DE90</accession>
<reference evidence="2" key="1">
    <citation type="submission" date="2023-03" db="EMBL/GenBank/DDBJ databases">
        <title>Emydomyces testavorans Genome Sequence.</title>
        <authorList>
            <person name="Hoyer L."/>
        </authorList>
    </citation>
    <scope>NUCLEOTIDE SEQUENCE</scope>
    <source>
        <strain evidence="2">16-2883</strain>
    </source>
</reference>
<dbReference type="AlphaFoldDB" id="A0AAF0DE90"/>